<sequence>MLNGTSASASKVGVCTIGISFVVWMLRVATFVPAELPTYGTPWFNTRSRIGPTSCFSYRKQLTLCTRMLLYSSTSTKRFYSSSSDCHRMDARIAPFYYRSIAVPIRNRHTVVNETKLFTVVCCIRAVTLV</sequence>
<accession>A0A182MMN0</accession>
<dbReference type="AlphaFoldDB" id="A0A182MMN0"/>
<name>A0A182MMN0_9DIPT</name>
<dbReference type="EnsemblMetazoa" id="ACUA021935-RA">
    <property type="protein sequence ID" value="ACUA021935-PA"/>
    <property type="gene ID" value="ACUA021935"/>
</dbReference>
<protein>
    <submittedName>
        <fullName evidence="2">Uncharacterized protein</fullName>
    </submittedName>
</protein>
<evidence type="ECO:0000313" key="3">
    <source>
        <dbReference type="Proteomes" id="UP000075883"/>
    </source>
</evidence>
<dbReference type="Proteomes" id="UP000075883">
    <property type="component" value="Unassembled WGS sequence"/>
</dbReference>
<evidence type="ECO:0000313" key="2">
    <source>
        <dbReference type="EnsemblMetazoa" id="ACUA021935-PA"/>
    </source>
</evidence>
<keyword evidence="3" id="KW-1185">Reference proteome</keyword>
<keyword evidence="1" id="KW-0812">Transmembrane</keyword>
<dbReference type="EMBL" id="AXCM01011571">
    <property type="status" value="NOT_ANNOTATED_CDS"/>
    <property type="molecule type" value="Genomic_DNA"/>
</dbReference>
<reference evidence="2" key="2">
    <citation type="submission" date="2020-05" db="UniProtKB">
        <authorList>
            <consortium name="EnsemblMetazoa"/>
        </authorList>
    </citation>
    <scope>IDENTIFICATION</scope>
    <source>
        <strain evidence="2">A-37</strain>
    </source>
</reference>
<organism evidence="2 3">
    <name type="scientific">Anopheles culicifacies</name>
    <dbReference type="NCBI Taxonomy" id="139723"/>
    <lineage>
        <taxon>Eukaryota</taxon>
        <taxon>Metazoa</taxon>
        <taxon>Ecdysozoa</taxon>
        <taxon>Arthropoda</taxon>
        <taxon>Hexapoda</taxon>
        <taxon>Insecta</taxon>
        <taxon>Pterygota</taxon>
        <taxon>Neoptera</taxon>
        <taxon>Endopterygota</taxon>
        <taxon>Diptera</taxon>
        <taxon>Nematocera</taxon>
        <taxon>Culicoidea</taxon>
        <taxon>Culicidae</taxon>
        <taxon>Anophelinae</taxon>
        <taxon>Anopheles</taxon>
        <taxon>culicifacies species complex</taxon>
    </lineage>
</organism>
<keyword evidence="1" id="KW-0472">Membrane</keyword>
<dbReference type="VEuPathDB" id="VectorBase:ACUA021935"/>
<proteinExistence type="predicted"/>
<feature type="transmembrane region" description="Helical" evidence="1">
    <location>
        <begin position="12"/>
        <end position="32"/>
    </location>
</feature>
<reference evidence="3" key="1">
    <citation type="submission" date="2013-09" db="EMBL/GenBank/DDBJ databases">
        <title>The Genome Sequence of Anopheles culicifacies species A.</title>
        <authorList>
            <consortium name="The Broad Institute Genomics Platform"/>
            <person name="Neafsey D.E."/>
            <person name="Besansky N."/>
            <person name="Howell P."/>
            <person name="Walton C."/>
            <person name="Young S.K."/>
            <person name="Zeng Q."/>
            <person name="Gargeya S."/>
            <person name="Fitzgerald M."/>
            <person name="Haas B."/>
            <person name="Abouelleil A."/>
            <person name="Allen A.W."/>
            <person name="Alvarado L."/>
            <person name="Arachchi H.M."/>
            <person name="Berlin A.M."/>
            <person name="Chapman S.B."/>
            <person name="Gainer-Dewar J."/>
            <person name="Goldberg J."/>
            <person name="Griggs A."/>
            <person name="Gujja S."/>
            <person name="Hansen M."/>
            <person name="Howarth C."/>
            <person name="Imamovic A."/>
            <person name="Ireland A."/>
            <person name="Larimer J."/>
            <person name="McCowan C."/>
            <person name="Murphy C."/>
            <person name="Pearson M."/>
            <person name="Poon T.W."/>
            <person name="Priest M."/>
            <person name="Roberts A."/>
            <person name="Saif S."/>
            <person name="Shea T."/>
            <person name="Sisk P."/>
            <person name="Sykes S."/>
            <person name="Wortman J."/>
            <person name="Nusbaum C."/>
            <person name="Birren B."/>
        </authorList>
    </citation>
    <scope>NUCLEOTIDE SEQUENCE [LARGE SCALE GENOMIC DNA]</scope>
    <source>
        <strain evidence="3">A-37</strain>
    </source>
</reference>
<evidence type="ECO:0000256" key="1">
    <source>
        <dbReference type="SAM" id="Phobius"/>
    </source>
</evidence>
<keyword evidence="1" id="KW-1133">Transmembrane helix</keyword>